<evidence type="ECO:0000313" key="2">
    <source>
        <dbReference type="Proteomes" id="UP000029444"/>
    </source>
</evidence>
<dbReference type="PATRIC" id="fig|1177154.3.peg.1853"/>
<dbReference type="OrthoDB" id="8774098at2"/>
<evidence type="ECO:0000313" key="1">
    <source>
        <dbReference type="EMBL" id="KGD64907.1"/>
    </source>
</evidence>
<comment type="caution">
    <text evidence="1">The sequence shown here is derived from an EMBL/GenBank/DDBJ whole genome shotgun (WGS) entry which is preliminary data.</text>
</comment>
<accession>A0A095SJY8</accession>
<dbReference type="eggNOG" id="ENOG5033PPF">
    <property type="taxonomic scope" value="Bacteria"/>
</dbReference>
<name>A0A095SJY8_9GAMM</name>
<sequence length="195" mass="22419">MSVTTVVSSKAVQQLKQIAKQYKRSLSITHTEALELAAQKAGFANWHQAKQANVLLQPAEQALKSGAIIGMDMKDGMDYFDSVTEDGTFIYDEFLPMVCAQSFRKMMWSGPDPDDELGRPPSETMTEDEFEEWFHTNLHDNMYFRLSEKVSVESLDQVLKLLDERSFWPAFYVWFQGKLYEFEKGYEDPLPVFGS</sequence>
<evidence type="ECO:0008006" key="3">
    <source>
        <dbReference type="Google" id="ProtNLM"/>
    </source>
</evidence>
<proteinExistence type="predicted"/>
<protein>
    <recommendedName>
        <fullName evidence="3">Plasmid-related protein</fullName>
    </recommendedName>
</protein>
<dbReference type="RefSeq" id="WP_052041492.1">
    <property type="nucleotide sequence ID" value="NZ_ARXV01000006.1"/>
</dbReference>
<dbReference type="Proteomes" id="UP000029444">
    <property type="component" value="Unassembled WGS sequence"/>
</dbReference>
<reference evidence="1 2" key="1">
    <citation type="submission" date="2012-09" db="EMBL/GenBank/DDBJ databases">
        <title>Genome Sequence of alkane-degrading Bacterium Alcanivorax sp. 19-m-6.</title>
        <authorList>
            <person name="Lai Q."/>
            <person name="Shao Z."/>
        </authorList>
    </citation>
    <scope>NUCLEOTIDE SEQUENCE [LARGE SCALE GENOMIC DNA]</scope>
    <source>
        <strain evidence="1 2">19-m-6</strain>
    </source>
</reference>
<keyword evidence="2" id="KW-1185">Reference proteome</keyword>
<dbReference type="EMBL" id="ARXV01000006">
    <property type="protein sequence ID" value="KGD64907.1"/>
    <property type="molecule type" value="Genomic_DNA"/>
</dbReference>
<dbReference type="STRING" id="1177154.Y5S_01815"/>
<gene>
    <name evidence="1" type="ORF">Y5S_01815</name>
</gene>
<organism evidence="1 2">
    <name type="scientific">Alcanivorax nanhaiticus</name>
    <dbReference type="NCBI Taxonomy" id="1177154"/>
    <lineage>
        <taxon>Bacteria</taxon>
        <taxon>Pseudomonadati</taxon>
        <taxon>Pseudomonadota</taxon>
        <taxon>Gammaproteobacteria</taxon>
        <taxon>Oceanospirillales</taxon>
        <taxon>Alcanivoracaceae</taxon>
        <taxon>Alcanivorax</taxon>
    </lineage>
</organism>
<dbReference type="AlphaFoldDB" id="A0A095SJY8"/>